<gene>
    <name evidence="1" type="ORF">ACFOZ7_18820</name>
</gene>
<organism evidence="1 2">
    <name type="scientific">Natribaculum luteum</name>
    <dbReference type="NCBI Taxonomy" id="1586232"/>
    <lineage>
        <taxon>Archaea</taxon>
        <taxon>Methanobacteriati</taxon>
        <taxon>Methanobacteriota</taxon>
        <taxon>Stenosarchaea group</taxon>
        <taxon>Halobacteria</taxon>
        <taxon>Halobacteriales</taxon>
        <taxon>Natrialbaceae</taxon>
        <taxon>Natribaculum</taxon>
    </lineage>
</organism>
<dbReference type="GeneID" id="71852584"/>
<proteinExistence type="predicted"/>
<protein>
    <submittedName>
        <fullName evidence="1">YqjF family protein</fullName>
    </submittedName>
</protein>
<dbReference type="SUPFAM" id="SSF160104">
    <property type="entry name" value="Acetoacetate decarboxylase-like"/>
    <property type="match status" value="1"/>
</dbReference>
<dbReference type="InterPro" id="IPR023375">
    <property type="entry name" value="ADC_dom_sf"/>
</dbReference>
<dbReference type="EMBL" id="JBHSDJ010000129">
    <property type="protein sequence ID" value="MFC4248951.1"/>
    <property type="molecule type" value="Genomic_DNA"/>
</dbReference>
<dbReference type="Gene3D" id="2.40.400.10">
    <property type="entry name" value="Acetoacetate decarboxylase-like"/>
    <property type="match status" value="1"/>
</dbReference>
<reference evidence="1 2" key="1">
    <citation type="journal article" date="2014" name="Int. J. Syst. Evol. Microbiol.">
        <title>Complete genome sequence of Corynebacterium casei LMG S-19264T (=DSM 44701T), isolated from a smear-ripened cheese.</title>
        <authorList>
            <consortium name="US DOE Joint Genome Institute (JGI-PGF)"/>
            <person name="Walter F."/>
            <person name="Albersmeier A."/>
            <person name="Kalinowski J."/>
            <person name="Ruckert C."/>
        </authorList>
    </citation>
    <scope>NUCLEOTIDE SEQUENCE [LARGE SCALE GENOMIC DNA]</scope>
    <source>
        <strain evidence="1 2">IBRC-M 10912</strain>
    </source>
</reference>
<dbReference type="PANTHER" id="PTHR39186:SF1">
    <property type="entry name" value="DUF2071 DOMAIN-CONTAINING PROTEIN"/>
    <property type="match status" value="1"/>
</dbReference>
<evidence type="ECO:0000313" key="1">
    <source>
        <dbReference type="EMBL" id="MFC4248951.1"/>
    </source>
</evidence>
<dbReference type="RefSeq" id="WP_246971754.1">
    <property type="nucleotide sequence ID" value="NZ_CP095397.1"/>
</dbReference>
<evidence type="ECO:0000313" key="2">
    <source>
        <dbReference type="Proteomes" id="UP001595821"/>
    </source>
</evidence>
<sequence length="230" mass="26202">MVLPIAMGWRHLLFASWPVDPDALEVRLPDALSVDEYDGRAWLSVVPYLNVDVRPRGLPAAVGFDLPELNLRTYVRCDGEPGIYFFSLDAEGLFGVAGARLFHDLPYYYARIRFRERAGRVSFTSERRHPGARSVRFDATYEPVGGPFTPSSGSLAEFLTERYRYYTEGRDGSIRYADVHHDPWPLQEATVTFAENTLFRANGFETPEGSPVCYYSRGVDITSSRNRRFR</sequence>
<dbReference type="Proteomes" id="UP001595821">
    <property type="component" value="Unassembled WGS sequence"/>
</dbReference>
<comment type="caution">
    <text evidence="1">The sequence shown here is derived from an EMBL/GenBank/DDBJ whole genome shotgun (WGS) entry which is preliminary data.</text>
</comment>
<accession>A0ABD5P438</accession>
<dbReference type="Pfam" id="PF09844">
    <property type="entry name" value="DUF2071"/>
    <property type="match status" value="1"/>
</dbReference>
<name>A0ABD5P438_9EURY</name>
<dbReference type="AlphaFoldDB" id="A0ABD5P438"/>
<dbReference type="PANTHER" id="PTHR39186">
    <property type="entry name" value="DUF2071 FAMILY PROTEIN"/>
    <property type="match status" value="1"/>
</dbReference>
<dbReference type="InterPro" id="IPR018644">
    <property type="entry name" value="DUF2071"/>
</dbReference>